<protein>
    <recommendedName>
        <fullName evidence="3">SlyX family protein</fullName>
    </recommendedName>
</protein>
<evidence type="ECO:0000313" key="1">
    <source>
        <dbReference type="EMBL" id="WQD37341.1"/>
    </source>
</evidence>
<evidence type="ECO:0000313" key="2">
    <source>
        <dbReference type="Proteomes" id="UP001325680"/>
    </source>
</evidence>
<accession>A0ABZ0W2A9</accession>
<gene>
    <name evidence="1" type="ORF">U0035_16865</name>
</gene>
<organism evidence="1 2">
    <name type="scientific">Niabella yanshanensis</name>
    <dbReference type="NCBI Taxonomy" id="577386"/>
    <lineage>
        <taxon>Bacteria</taxon>
        <taxon>Pseudomonadati</taxon>
        <taxon>Bacteroidota</taxon>
        <taxon>Chitinophagia</taxon>
        <taxon>Chitinophagales</taxon>
        <taxon>Chitinophagaceae</taxon>
        <taxon>Niabella</taxon>
    </lineage>
</organism>
<proteinExistence type="predicted"/>
<name>A0ABZ0W2A9_9BACT</name>
<dbReference type="Proteomes" id="UP001325680">
    <property type="component" value="Chromosome"/>
</dbReference>
<evidence type="ECO:0008006" key="3">
    <source>
        <dbReference type="Google" id="ProtNLM"/>
    </source>
</evidence>
<dbReference type="EMBL" id="CP139960">
    <property type="protein sequence ID" value="WQD37341.1"/>
    <property type="molecule type" value="Genomic_DNA"/>
</dbReference>
<keyword evidence="2" id="KW-1185">Reference proteome</keyword>
<reference evidence="1 2" key="1">
    <citation type="submission" date="2023-12" db="EMBL/GenBank/DDBJ databases">
        <title>Genome sequencing and assembly of bacterial species from a model synthetic community.</title>
        <authorList>
            <person name="Hogle S.L."/>
        </authorList>
    </citation>
    <scope>NUCLEOTIDE SEQUENCE [LARGE SCALE GENOMIC DNA]</scope>
    <source>
        <strain evidence="1 2">HAMBI_3031</strain>
    </source>
</reference>
<sequence>MLLRTSLMLIVMCIIGNVIYAQNTFPATGNVGIGTTSPTTPLTIFKSNSSIDPSNSHILLTNSGSGQQNLISSTIGGTIKGKWRNDYFGNIYYVSFGSNHIFMTGGDYGVGIAPMVINSSGIRIKTETLPSGYQLAVGGKIIAEELKLKLQSTGWPDYVFQPSYNLPSLKEIEAFIKKNQHLPDVPSAKTVATEGIELGKNQAILLKKIEELTLYIIEQDKKIEKQNMILEKLVGKEMSTLSKKKTSLFTDRK</sequence>
<dbReference type="RefSeq" id="WP_162817967.1">
    <property type="nucleotide sequence ID" value="NZ_CP139960.1"/>
</dbReference>